<organism evidence="2 3">
    <name type="scientific">Bombus terrestris</name>
    <name type="common">Buff-tailed bumblebee</name>
    <name type="synonym">Apis terrestris</name>
    <dbReference type="NCBI Taxonomy" id="30195"/>
    <lineage>
        <taxon>Eukaryota</taxon>
        <taxon>Metazoa</taxon>
        <taxon>Ecdysozoa</taxon>
        <taxon>Arthropoda</taxon>
        <taxon>Hexapoda</taxon>
        <taxon>Insecta</taxon>
        <taxon>Pterygota</taxon>
        <taxon>Neoptera</taxon>
        <taxon>Endopterygota</taxon>
        <taxon>Hymenoptera</taxon>
        <taxon>Apocrita</taxon>
        <taxon>Aculeata</taxon>
        <taxon>Apoidea</taxon>
        <taxon>Anthophila</taxon>
        <taxon>Apidae</taxon>
        <taxon>Bombus</taxon>
        <taxon>Bombus</taxon>
    </lineage>
</organism>
<dbReference type="AlphaFoldDB" id="A0A9B2MLG2"/>
<feature type="compositionally biased region" description="Gly residues" evidence="1">
    <location>
        <begin position="119"/>
        <end position="135"/>
    </location>
</feature>
<protein>
    <submittedName>
        <fullName evidence="3">Glycine-rich cell wall structural protein 1</fullName>
    </submittedName>
</protein>
<dbReference type="RefSeq" id="XP_012165465.2">
    <property type="nucleotide sequence ID" value="XM_012310075.2"/>
</dbReference>
<dbReference type="Proteomes" id="UP000835206">
    <property type="component" value="Chromosome 7"/>
</dbReference>
<keyword evidence="2" id="KW-1185">Reference proteome</keyword>
<gene>
    <name evidence="3" type="primary">LOC105665895</name>
</gene>
<sequence length="185" mass="17985">MLSERNSNENDDDLPLLFPTLNQPLVVRVCANRAEGTGRGGECDRIGEGKSAGGGNGGGDEAGGGSSGGGDGGGNGGGDGSGGNDEGGGSGGGDAAGEGENGEMEESKVELCNHRKSGASGGRGGGDAMVGGGGSNSNNDDNGRKNNGSGQDNEQWLRDTSGVTDNMVAVVPAGRAITTEVEKSL</sequence>
<proteinExistence type="predicted"/>
<evidence type="ECO:0000256" key="1">
    <source>
        <dbReference type="SAM" id="MobiDB-lite"/>
    </source>
</evidence>
<evidence type="ECO:0000313" key="3">
    <source>
        <dbReference type="RefSeq" id="XP_012165465.2"/>
    </source>
</evidence>
<dbReference type="KEGG" id="bter:105665895"/>
<dbReference type="GeneID" id="105665895"/>
<feature type="region of interest" description="Disordered" evidence="1">
    <location>
        <begin position="1"/>
        <end position="165"/>
    </location>
</feature>
<feature type="compositionally biased region" description="Gly residues" evidence="1">
    <location>
        <begin position="50"/>
        <end position="96"/>
    </location>
</feature>
<feature type="compositionally biased region" description="Low complexity" evidence="1">
    <location>
        <begin position="136"/>
        <end position="150"/>
    </location>
</feature>
<evidence type="ECO:0000313" key="2">
    <source>
        <dbReference type="Proteomes" id="UP000835206"/>
    </source>
</evidence>
<accession>A0A9B2MLG2</accession>
<name>A0A9B2MLG2_BOMTE</name>
<reference evidence="3" key="1">
    <citation type="submission" date="2025-08" db="UniProtKB">
        <authorList>
            <consortium name="RefSeq"/>
        </authorList>
    </citation>
    <scope>IDENTIFICATION</scope>
</reference>